<reference evidence="6 7" key="1">
    <citation type="submission" date="2018-05" db="EMBL/GenBank/DDBJ databases">
        <title>Rhodohalobacter halophilus gen. nov., sp. nov., a moderately halophilic member of the family Balneolaceae.</title>
        <authorList>
            <person name="Liu Z.-W."/>
        </authorList>
    </citation>
    <scope>NUCLEOTIDE SEQUENCE [LARGE SCALE GENOMIC DNA]</scope>
    <source>
        <strain evidence="6 7">8A47</strain>
    </source>
</reference>
<keyword evidence="4" id="KW-0472">Membrane</keyword>
<feature type="domain" description="POTRA" evidence="5">
    <location>
        <begin position="226"/>
        <end position="299"/>
    </location>
</feature>
<proteinExistence type="predicted"/>
<evidence type="ECO:0000256" key="4">
    <source>
        <dbReference type="ARBA" id="ARBA00023136"/>
    </source>
</evidence>
<gene>
    <name evidence="6" type="ORF">DDZ15_02560</name>
</gene>
<evidence type="ECO:0000313" key="7">
    <source>
        <dbReference type="Proteomes" id="UP000245533"/>
    </source>
</evidence>
<evidence type="ECO:0000256" key="1">
    <source>
        <dbReference type="ARBA" id="ARBA00004370"/>
    </source>
</evidence>
<dbReference type="EMBL" id="QGGB01000002">
    <property type="protein sequence ID" value="PWN07911.1"/>
    <property type="molecule type" value="Genomic_DNA"/>
</dbReference>
<organism evidence="6 7">
    <name type="scientific">Rhodohalobacter mucosus</name>
    <dbReference type="NCBI Taxonomy" id="2079485"/>
    <lineage>
        <taxon>Bacteria</taxon>
        <taxon>Pseudomonadati</taxon>
        <taxon>Balneolota</taxon>
        <taxon>Balneolia</taxon>
        <taxon>Balneolales</taxon>
        <taxon>Balneolaceae</taxon>
        <taxon>Rhodohalobacter</taxon>
    </lineage>
</organism>
<keyword evidence="2" id="KW-1134">Transmembrane beta strand</keyword>
<comment type="subcellular location">
    <subcellularLocation>
        <location evidence="1">Membrane</location>
    </subcellularLocation>
</comment>
<dbReference type="AlphaFoldDB" id="A0A316TVP7"/>
<dbReference type="Proteomes" id="UP000245533">
    <property type="component" value="Unassembled WGS sequence"/>
</dbReference>
<sequence length="646" mass="74326">MQIFISFKMRNQYWGTIFICCLWLLLPMCLYAQDSDSGEREPVVWKLGFEGNETYSSMVLKEIIATDNPGFIEKILGKHGAYVLSENELRRDQIRIRRYYERRGFIQVQVDYEVSSLKRDWRKRVTFRITEGSPLMIRNSRIVIDADSTIAEEIRAARDFERAEQRHDFREGMRYQSLRTADTEGLFLLMLENQGFAWPEVDIETAIDSVANRADVTITARPNQKTYFSEIRIEQNLSVPDRVLLRETDIREGEVYSRDKMQEGQRQIFNHHLFRFATINLPEQPRDSTLEVLFRVREHPLRSVQATIGFGREEYLRGQLEWRHRNITGRGHRFGINGRGSFIEQRLTTGFLFPYVFNPKSSNVATVFGVHKLEPSFELFQAGFNNSLIYELRRSVTASATYEFSINEELSRDPDVSLPDTVLNYNVSSLTISGYYSEGLTRDPRGWVIQPFLESSGLFGEGTFSFQKLSLDVRRYTRLSRSTTLATRISTGKIFYSGQRTLPSNILFFTGGTNSVRGWNRQRLGPARPAFRDDGSFREYVPTGGRAQMIFNIEVRQQLSGFLPKVGIAAFLDGGQIWADATSLDERPIQFGTGGGIRYQSPIGPIRVDIGYKLNPTDEDLNIYEGTDFGSRWSRIGIHFSIGQAF</sequence>
<dbReference type="GO" id="GO:0019867">
    <property type="term" value="C:outer membrane"/>
    <property type="evidence" value="ECO:0007669"/>
    <property type="project" value="InterPro"/>
</dbReference>
<dbReference type="Gene3D" id="2.40.160.50">
    <property type="entry name" value="membrane protein fhac: a member of the omp85/tpsb transporter family"/>
    <property type="match status" value="1"/>
</dbReference>
<dbReference type="InterPro" id="IPR039910">
    <property type="entry name" value="D15-like"/>
</dbReference>
<evidence type="ECO:0000259" key="5">
    <source>
        <dbReference type="PROSITE" id="PS51779"/>
    </source>
</evidence>
<evidence type="ECO:0000313" key="6">
    <source>
        <dbReference type="EMBL" id="PWN07911.1"/>
    </source>
</evidence>
<keyword evidence="3" id="KW-0812">Transmembrane</keyword>
<accession>A0A316TVP7</accession>
<comment type="caution">
    <text evidence="6">The sequence shown here is derived from an EMBL/GenBank/DDBJ whole genome shotgun (WGS) entry which is preliminary data.</text>
</comment>
<dbReference type="InterPro" id="IPR000184">
    <property type="entry name" value="Bac_surfAg_D15"/>
</dbReference>
<evidence type="ECO:0000256" key="2">
    <source>
        <dbReference type="ARBA" id="ARBA00022452"/>
    </source>
</evidence>
<dbReference type="PANTHER" id="PTHR12815">
    <property type="entry name" value="SORTING AND ASSEMBLY MACHINERY SAMM50 PROTEIN FAMILY MEMBER"/>
    <property type="match status" value="1"/>
</dbReference>
<dbReference type="Gene3D" id="3.10.20.310">
    <property type="entry name" value="membrane protein fhac"/>
    <property type="match status" value="2"/>
</dbReference>
<name>A0A316TVP7_9BACT</name>
<dbReference type="InterPro" id="IPR034746">
    <property type="entry name" value="POTRA"/>
</dbReference>
<dbReference type="PROSITE" id="PS51779">
    <property type="entry name" value="POTRA"/>
    <property type="match status" value="1"/>
</dbReference>
<dbReference type="Pfam" id="PF07244">
    <property type="entry name" value="POTRA"/>
    <property type="match status" value="2"/>
</dbReference>
<dbReference type="PANTHER" id="PTHR12815:SF18">
    <property type="entry name" value="SORTING AND ASSEMBLY MACHINERY COMPONENT 50 HOMOLOG"/>
    <property type="match status" value="1"/>
</dbReference>
<keyword evidence="7" id="KW-1185">Reference proteome</keyword>
<dbReference type="InterPro" id="IPR010827">
    <property type="entry name" value="BamA/TamA_POTRA"/>
</dbReference>
<evidence type="ECO:0000256" key="3">
    <source>
        <dbReference type="ARBA" id="ARBA00022692"/>
    </source>
</evidence>
<dbReference type="Pfam" id="PF01103">
    <property type="entry name" value="Omp85"/>
    <property type="match status" value="1"/>
</dbReference>
<protein>
    <recommendedName>
        <fullName evidence="5">POTRA domain-containing protein</fullName>
    </recommendedName>
</protein>